<evidence type="ECO:0000256" key="1">
    <source>
        <dbReference type="SAM" id="SignalP"/>
    </source>
</evidence>
<feature type="chain" id="PRO_5041915810" description="Secreted protein" evidence="1">
    <location>
        <begin position="16"/>
        <end position="142"/>
    </location>
</feature>
<name>A0AAD6YVL7_9AGAR</name>
<dbReference type="Proteomes" id="UP001219525">
    <property type="component" value="Unassembled WGS sequence"/>
</dbReference>
<gene>
    <name evidence="2" type="ORF">GGX14DRAFT_553668</name>
</gene>
<evidence type="ECO:0000313" key="2">
    <source>
        <dbReference type="EMBL" id="KAJ7230189.1"/>
    </source>
</evidence>
<proteinExistence type="predicted"/>
<keyword evidence="1" id="KW-0732">Signal</keyword>
<reference evidence="2" key="1">
    <citation type="submission" date="2023-03" db="EMBL/GenBank/DDBJ databases">
        <title>Massive genome expansion in bonnet fungi (Mycena s.s.) driven by repeated elements and novel gene families across ecological guilds.</title>
        <authorList>
            <consortium name="Lawrence Berkeley National Laboratory"/>
            <person name="Harder C.B."/>
            <person name="Miyauchi S."/>
            <person name="Viragh M."/>
            <person name="Kuo A."/>
            <person name="Thoen E."/>
            <person name="Andreopoulos B."/>
            <person name="Lu D."/>
            <person name="Skrede I."/>
            <person name="Drula E."/>
            <person name="Henrissat B."/>
            <person name="Morin E."/>
            <person name="Kohler A."/>
            <person name="Barry K."/>
            <person name="LaButti K."/>
            <person name="Morin E."/>
            <person name="Salamov A."/>
            <person name="Lipzen A."/>
            <person name="Mereny Z."/>
            <person name="Hegedus B."/>
            <person name="Baldrian P."/>
            <person name="Stursova M."/>
            <person name="Weitz H."/>
            <person name="Taylor A."/>
            <person name="Grigoriev I.V."/>
            <person name="Nagy L.G."/>
            <person name="Martin F."/>
            <person name="Kauserud H."/>
        </authorList>
    </citation>
    <scope>NUCLEOTIDE SEQUENCE</scope>
    <source>
        <strain evidence="2">9144</strain>
    </source>
</reference>
<evidence type="ECO:0000313" key="3">
    <source>
        <dbReference type="Proteomes" id="UP001219525"/>
    </source>
</evidence>
<dbReference type="AlphaFoldDB" id="A0AAD6YVL7"/>
<keyword evidence="3" id="KW-1185">Reference proteome</keyword>
<sequence>MSTVSALCFLAYAPAFPPASCPLDPPVSNCPKPQGRPAVFPLHVVPASTCRTCLPDRLQFRCWPPAVLAWPITCKSANEDLGAIAMPAPENLPPSDIFGSASKLWHEKPVKFAKAVMRVSPEASSVKKRKCFAVEEEERADR</sequence>
<dbReference type="EMBL" id="JARJCW010000001">
    <property type="protein sequence ID" value="KAJ7230189.1"/>
    <property type="molecule type" value="Genomic_DNA"/>
</dbReference>
<organism evidence="2 3">
    <name type="scientific">Mycena pura</name>
    <dbReference type="NCBI Taxonomy" id="153505"/>
    <lineage>
        <taxon>Eukaryota</taxon>
        <taxon>Fungi</taxon>
        <taxon>Dikarya</taxon>
        <taxon>Basidiomycota</taxon>
        <taxon>Agaricomycotina</taxon>
        <taxon>Agaricomycetes</taxon>
        <taxon>Agaricomycetidae</taxon>
        <taxon>Agaricales</taxon>
        <taxon>Marasmiineae</taxon>
        <taxon>Mycenaceae</taxon>
        <taxon>Mycena</taxon>
    </lineage>
</organism>
<comment type="caution">
    <text evidence="2">The sequence shown here is derived from an EMBL/GenBank/DDBJ whole genome shotgun (WGS) entry which is preliminary data.</text>
</comment>
<protein>
    <recommendedName>
        <fullName evidence="4">Secreted protein</fullName>
    </recommendedName>
</protein>
<evidence type="ECO:0008006" key="4">
    <source>
        <dbReference type="Google" id="ProtNLM"/>
    </source>
</evidence>
<feature type="signal peptide" evidence="1">
    <location>
        <begin position="1"/>
        <end position="15"/>
    </location>
</feature>
<accession>A0AAD6YVL7</accession>